<evidence type="ECO:0000313" key="2">
    <source>
        <dbReference type="EMBL" id="ASP48219.1"/>
    </source>
</evidence>
<keyword evidence="1" id="KW-1133">Transmembrane helix</keyword>
<reference evidence="2 3" key="1">
    <citation type="submission" date="2017-08" db="EMBL/GenBank/DDBJ databases">
        <title>Complete genome of Colwellia sp. NB097-1, a psychrophile bacterium ioslated from Bering Sea.</title>
        <authorList>
            <person name="Chen X."/>
        </authorList>
    </citation>
    <scope>NUCLEOTIDE SEQUENCE [LARGE SCALE GENOMIC DNA]</scope>
    <source>
        <strain evidence="2 3">NB097-1</strain>
    </source>
</reference>
<dbReference type="EMBL" id="CP020465">
    <property type="protein sequence ID" value="ASP48219.1"/>
    <property type="molecule type" value="Genomic_DNA"/>
</dbReference>
<feature type="transmembrane region" description="Helical" evidence="1">
    <location>
        <begin position="111"/>
        <end position="136"/>
    </location>
</feature>
<name>A0A222G8L2_9GAMM</name>
<keyword evidence="1" id="KW-0812">Transmembrane</keyword>
<accession>A0A222G8L2</accession>
<dbReference type="OrthoDB" id="6017159at2"/>
<gene>
    <name evidence="2" type="ORF">B5D82_10890</name>
</gene>
<dbReference type="Proteomes" id="UP000202259">
    <property type="component" value="Chromosome"/>
</dbReference>
<organism evidence="2 3">
    <name type="scientific">Cognaticolwellia beringensis</name>
    <dbReference type="NCBI Taxonomy" id="1967665"/>
    <lineage>
        <taxon>Bacteria</taxon>
        <taxon>Pseudomonadati</taxon>
        <taxon>Pseudomonadota</taxon>
        <taxon>Gammaproteobacteria</taxon>
        <taxon>Alteromonadales</taxon>
        <taxon>Colwelliaceae</taxon>
        <taxon>Cognaticolwellia</taxon>
    </lineage>
</organism>
<feature type="transmembrane region" description="Helical" evidence="1">
    <location>
        <begin position="331"/>
        <end position="348"/>
    </location>
</feature>
<protein>
    <submittedName>
        <fullName evidence="2">Uncharacterized protein</fullName>
    </submittedName>
</protein>
<feature type="transmembrane region" description="Helical" evidence="1">
    <location>
        <begin position="58"/>
        <end position="80"/>
    </location>
</feature>
<feature type="transmembrane region" description="Helical" evidence="1">
    <location>
        <begin position="456"/>
        <end position="476"/>
    </location>
</feature>
<dbReference type="KEGG" id="cber:B5D82_10890"/>
<feature type="transmembrane region" description="Helical" evidence="1">
    <location>
        <begin position="424"/>
        <end position="444"/>
    </location>
</feature>
<feature type="transmembrane region" description="Helical" evidence="1">
    <location>
        <begin position="21"/>
        <end position="38"/>
    </location>
</feature>
<feature type="transmembrane region" description="Helical" evidence="1">
    <location>
        <begin position="488"/>
        <end position="506"/>
    </location>
</feature>
<proteinExistence type="predicted"/>
<keyword evidence="3" id="KW-1185">Reference proteome</keyword>
<feature type="transmembrane region" description="Helical" evidence="1">
    <location>
        <begin position="393"/>
        <end position="418"/>
    </location>
</feature>
<evidence type="ECO:0000256" key="1">
    <source>
        <dbReference type="SAM" id="Phobius"/>
    </source>
</evidence>
<feature type="transmembrane region" description="Helical" evidence="1">
    <location>
        <begin position="252"/>
        <end position="272"/>
    </location>
</feature>
<feature type="transmembrane region" description="Helical" evidence="1">
    <location>
        <begin position="148"/>
        <end position="169"/>
    </location>
</feature>
<keyword evidence="1" id="KW-0472">Membrane</keyword>
<feature type="transmembrane region" description="Helical" evidence="1">
    <location>
        <begin position="354"/>
        <end position="372"/>
    </location>
</feature>
<sequence length="510" mass="57203">MNQVWQCITADFKQRTRQQSFVVTLLAMSVLTLLFFPSPDAHYQTLVINGYRGIYNSAWLGICLAMLNVLFLPIICFYLVKNALELDRQSMTAELIAATPISKLSFLLAKWCTSVLILVSIVLVMLLSSIVIQLYYGESYQIDLWALAWPQVVLVLPMLLAIAAIAIMFESIKWLRGGLGNVVYFFLWIGSIVQTIESVSGIGALLDHIEGEVAERFPLQQGDTNIGVSISNEANEINTFVWQGIEPTITSLWGALPLLFICLSCLALAFIFFDRFSKNSIPENKPSSWLSFTLQTRVGGLLDTFFIALTKHFAFTRLLRLELKLILKGHSMYWFIGLLVLNIIQLFISQKLLISLVLPISWLWCVLVISQLGQLEKQSNTLELVTYSKQSSILQSLACYCAAWILVALVSMGGVIRFAGSAEWLLLIQLIIAISFTVSLAYFCGTFTGTKRMFEVLYPALWYIGPIQTALYVDFFGVNSQASWQAGVPYYFVVISISLLMLTISTKSIH</sequence>
<dbReference type="AlphaFoldDB" id="A0A222G8L2"/>
<evidence type="ECO:0000313" key="3">
    <source>
        <dbReference type="Proteomes" id="UP000202259"/>
    </source>
</evidence>
<dbReference type="RefSeq" id="WP_081151492.1">
    <property type="nucleotide sequence ID" value="NZ_CP020465.1"/>
</dbReference>